<feature type="chain" id="PRO_5039407165" evidence="2">
    <location>
        <begin position="30"/>
        <end position="465"/>
    </location>
</feature>
<keyword evidence="2" id="KW-0732">Signal</keyword>
<dbReference type="Pfam" id="PF01547">
    <property type="entry name" value="SBP_bac_1"/>
    <property type="match status" value="1"/>
</dbReference>
<feature type="region of interest" description="Disordered" evidence="1">
    <location>
        <begin position="39"/>
        <end position="60"/>
    </location>
</feature>
<evidence type="ECO:0000256" key="1">
    <source>
        <dbReference type="SAM" id="MobiDB-lite"/>
    </source>
</evidence>
<protein>
    <submittedName>
        <fullName evidence="3">Sugar ABC transporter substrate-binding protein</fullName>
    </submittedName>
</protein>
<dbReference type="SUPFAM" id="SSF53850">
    <property type="entry name" value="Periplasmic binding protein-like II"/>
    <property type="match status" value="1"/>
</dbReference>
<evidence type="ECO:0000256" key="2">
    <source>
        <dbReference type="SAM" id="SignalP"/>
    </source>
</evidence>
<dbReference type="PANTHER" id="PTHR43649:SF12">
    <property type="entry name" value="DIACETYLCHITOBIOSE BINDING PROTEIN DASA"/>
    <property type="match status" value="1"/>
</dbReference>
<evidence type="ECO:0000313" key="4">
    <source>
        <dbReference type="Proteomes" id="UP000295636"/>
    </source>
</evidence>
<dbReference type="InterPro" id="IPR050490">
    <property type="entry name" value="Bact_solute-bd_prot1"/>
</dbReference>
<name>A0A4R5K902_9BACL</name>
<comment type="caution">
    <text evidence="3">The sequence shown here is derived from an EMBL/GenBank/DDBJ whole genome shotgun (WGS) entry which is preliminary data.</text>
</comment>
<keyword evidence="4" id="KW-1185">Reference proteome</keyword>
<feature type="signal peptide" evidence="2">
    <location>
        <begin position="1"/>
        <end position="29"/>
    </location>
</feature>
<proteinExistence type="predicted"/>
<dbReference type="PROSITE" id="PS51257">
    <property type="entry name" value="PROKAR_LIPOPROTEIN"/>
    <property type="match status" value="1"/>
</dbReference>
<dbReference type="InterPro" id="IPR006059">
    <property type="entry name" value="SBP"/>
</dbReference>
<dbReference type="Proteomes" id="UP000295636">
    <property type="component" value="Unassembled WGS sequence"/>
</dbReference>
<accession>A0A4R5K902</accession>
<dbReference type="AlphaFoldDB" id="A0A4R5K902"/>
<gene>
    <name evidence="3" type="ORF">E1757_33660</name>
</gene>
<dbReference type="PANTHER" id="PTHR43649">
    <property type="entry name" value="ARABINOSE-BINDING PROTEIN-RELATED"/>
    <property type="match status" value="1"/>
</dbReference>
<organism evidence="3 4">
    <name type="scientific">Paenibacillus piri</name>
    <dbReference type="NCBI Taxonomy" id="2547395"/>
    <lineage>
        <taxon>Bacteria</taxon>
        <taxon>Bacillati</taxon>
        <taxon>Bacillota</taxon>
        <taxon>Bacilli</taxon>
        <taxon>Bacillales</taxon>
        <taxon>Paenibacillaceae</taxon>
        <taxon>Paenibacillus</taxon>
    </lineage>
</organism>
<feature type="compositionally biased region" description="Polar residues" evidence="1">
    <location>
        <begin position="39"/>
        <end position="53"/>
    </location>
</feature>
<reference evidence="3 4" key="1">
    <citation type="submission" date="2019-03" db="EMBL/GenBank/DDBJ databases">
        <title>This is whole genome sequence of Paenibacillus sp MS74 strain.</title>
        <authorList>
            <person name="Trinh H.N."/>
        </authorList>
    </citation>
    <scope>NUCLEOTIDE SEQUENCE [LARGE SCALE GENOMIC DNA]</scope>
    <source>
        <strain evidence="3 4">MS74</strain>
    </source>
</reference>
<sequence length="465" mass="51639">MNGEGSKMKMKLKAISLFMLALMMPVSLVACSGTNVTNTGGDTAKNSGQNKETQTVEKKENKNREITVWLQRYGSTPSISNDFMKDVTAKFKEKTGINVKYETLDWSQALTKYTLASTGGDAPDVADLFFLQSFQKIGGDKWGPMQINDLVKEIGVDKYITSTLSEAKVGNDFYGIPWRMDTRVLLYNTEHFKEAGLTEPPKNWNELIEYGKKLTKTDANGNITRSGLIFRNAQARFDQTWFAVLTQAGGKVLSDDLTKTAFNTPEGAESLQFMQDIVHKHNIAPKGIIDPSFDPNNEFLSGKASMMFGAAADFRATQEKLAPQMKDKYKAAVMPSKTGEGPSSISFAAPISIMKTTKDVEAAKEWVKFFMSNEIQLEASKRFSLLNSNKEVMNDPYFKNDPWLSVFVKQTERVVPGDKPVAQWSQIDAFPNGPIPKMATAIMAGKSVKDEIENTVVEINKLLAQ</sequence>
<dbReference type="CDD" id="cd13585">
    <property type="entry name" value="PBP2_TMBP_like"/>
    <property type="match status" value="1"/>
</dbReference>
<dbReference type="EMBL" id="SMRT01000031">
    <property type="protein sequence ID" value="TDF91045.1"/>
    <property type="molecule type" value="Genomic_DNA"/>
</dbReference>
<dbReference type="OrthoDB" id="9769685at2"/>
<evidence type="ECO:0000313" key="3">
    <source>
        <dbReference type="EMBL" id="TDF91045.1"/>
    </source>
</evidence>
<dbReference type="Gene3D" id="3.40.190.10">
    <property type="entry name" value="Periplasmic binding protein-like II"/>
    <property type="match status" value="2"/>
</dbReference>